<feature type="compositionally biased region" description="Basic residues" evidence="2">
    <location>
        <begin position="69"/>
        <end position="82"/>
    </location>
</feature>
<feature type="compositionally biased region" description="Basic residues" evidence="2">
    <location>
        <begin position="233"/>
        <end position="249"/>
    </location>
</feature>
<evidence type="ECO:0000313" key="4">
    <source>
        <dbReference type="Proteomes" id="UP000000933"/>
    </source>
</evidence>
<dbReference type="KEGG" id="srm:SRM_02714"/>
<sequence length="571" mass="62120">MDGRAAGRGRRAVLLGHPGGRLALRRRAAPPRGAARVARRAHRAARPRAERGPAPAPGNGPDLSGDRRAPRRVHQHRPRPHAVRPQEPSQDDGGLRRDRAGRHDRHVRVAARSGLLHRVTFCPYGRSATSHSVSVRRGGGRVGARAAVVRRSGPLPRVRGAGRDEAGAGRPARAPAGRGGRGPGGGPGPHGRAPERGPPGAGPLPRLGPPPAARRCRACPAAGDWPGVVAGRRNVRRPGRGRRGARRDRRGAPAGPHDRPNPVERRGRHPGVGRRGGVDPHTAPHRPAAGTERAGPVGLPPAGQPPLTSVSASPRVPLFTSRFPMTALHRLGSTCRRVVAGLAVGLLLWGLLLPAASAQQTHTLNIRDGTVYVDGQPLSADQLPDSLDLRGVRANYRFVGVQRPVVELKGRLFVVRDGLRPITEEEVRRQRASVVLGSGGGQARASSSPDGVEAASAPEASHRQYLDAVQRSSRELYERLQRERQMEQNARNLARTIRLLPEGAERRAQIDTLRAMLEDIFAVKQENRRREIERLQRQIRELQENLQRRAQMRDRMIDRHLRQLIDSTRGR</sequence>
<dbReference type="AlphaFoldDB" id="D5HC80"/>
<reference evidence="4" key="2">
    <citation type="submission" date="2010-04" db="EMBL/GenBank/DDBJ databases">
        <title>Genome sequence of Salinibacter ruber M8.</title>
        <authorList>
            <consortium name="Genoscope"/>
        </authorList>
    </citation>
    <scope>NUCLEOTIDE SEQUENCE [LARGE SCALE GENOMIC DNA]</scope>
    <source>
        <strain evidence="4">M8</strain>
    </source>
</reference>
<evidence type="ECO:0000256" key="2">
    <source>
        <dbReference type="SAM" id="MobiDB-lite"/>
    </source>
</evidence>
<feature type="region of interest" description="Disordered" evidence="2">
    <location>
        <begin position="438"/>
        <end position="461"/>
    </location>
</feature>
<feature type="compositionally biased region" description="Pro residues" evidence="2">
    <location>
        <begin position="196"/>
        <end position="212"/>
    </location>
</feature>
<gene>
    <name evidence="3" type="ordered locus">SRM_02714</name>
</gene>
<feature type="coiled-coil region" evidence="1">
    <location>
        <begin position="525"/>
        <end position="559"/>
    </location>
</feature>
<feature type="region of interest" description="Disordered" evidence="2">
    <location>
        <begin position="128"/>
        <end position="313"/>
    </location>
</feature>
<keyword evidence="1" id="KW-0175">Coiled coil</keyword>
<feature type="compositionally biased region" description="Basic and acidic residues" evidence="2">
    <location>
        <begin position="256"/>
        <end position="265"/>
    </location>
</feature>
<feature type="region of interest" description="Disordered" evidence="2">
    <location>
        <begin position="1"/>
        <end position="104"/>
    </location>
</feature>
<organism evidence="3 4">
    <name type="scientific">Salinibacter ruber (strain M8)</name>
    <dbReference type="NCBI Taxonomy" id="761659"/>
    <lineage>
        <taxon>Bacteria</taxon>
        <taxon>Pseudomonadati</taxon>
        <taxon>Rhodothermota</taxon>
        <taxon>Rhodothermia</taxon>
        <taxon>Rhodothermales</taxon>
        <taxon>Salinibacteraceae</taxon>
        <taxon>Salinibacter</taxon>
    </lineage>
</organism>
<name>D5HC80_SALRM</name>
<feature type="compositionally biased region" description="Basic residues" evidence="2">
    <location>
        <begin position="37"/>
        <end position="46"/>
    </location>
</feature>
<dbReference type="HOGENOM" id="CLU_582517_0_0_10"/>
<proteinExistence type="predicted"/>
<evidence type="ECO:0000313" key="3">
    <source>
        <dbReference type="EMBL" id="CBH25635.1"/>
    </source>
</evidence>
<feature type="compositionally biased region" description="Low complexity" evidence="2">
    <location>
        <begin position="12"/>
        <end position="22"/>
    </location>
</feature>
<protein>
    <submittedName>
        <fullName evidence="3">Uncharacterized protein</fullName>
    </submittedName>
</protein>
<reference evidence="3 4" key="1">
    <citation type="journal article" date="2010" name="ISME J.">
        <title>Fine-scale evolution: genomic, phenotypic and ecological differentiation in two coexisting Salinibacter ruber strains.</title>
        <authorList>
            <person name="Pena A."/>
            <person name="Teeling H."/>
            <person name="Huerta-Cepas J."/>
            <person name="Santos F."/>
            <person name="Yarza P."/>
            <person name="Brito-Echeverria J."/>
            <person name="Lucio M."/>
            <person name="Schmitt-Kopplin P."/>
            <person name="Meseguer I."/>
            <person name="Schenowitz C."/>
            <person name="Dossat C."/>
            <person name="Barbe V."/>
            <person name="Dopazo J."/>
            <person name="Rossello-Mora R."/>
            <person name="Schuler M."/>
            <person name="Glockner F.O."/>
            <person name="Amann R."/>
            <person name="Gabaldon T."/>
            <person name="Anton J."/>
        </authorList>
    </citation>
    <scope>NUCLEOTIDE SEQUENCE [LARGE SCALE GENOMIC DNA]</scope>
    <source>
        <strain evidence="3 4">M8</strain>
    </source>
</reference>
<dbReference type="Proteomes" id="UP000000933">
    <property type="component" value="Chromosome"/>
</dbReference>
<evidence type="ECO:0000256" key="1">
    <source>
        <dbReference type="SAM" id="Coils"/>
    </source>
</evidence>
<feature type="compositionally biased region" description="Gly residues" evidence="2">
    <location>
        <begin position="177"/>
        <end position="189"/>
    </location>
</feature>
<dbReference type="EMBL" id="FP565814">
    <property type="protein sequence ID" value="CBH25635.1"/>
    <property type="molecule type" value="Genomic_DNA"/>
</dbReference>
<feature type="compositionally biased region" description="Low complexity" evidence="2">
    <location>
        <begin position="218"/>
        <end position="232"/>
    </location>
</feature>
<dbReference type="PATRIC" id="fig|761659.10.peg.2962"/>
<feature type="compositionally biased region" description="Low complexity" evidence="2">
    <location>
        <begin position="143"/>
        <end position="153"/>
    </location>
</feature>
<accession>D5HC80</accession>